<sequence length="489" mass="54659">MALYLCRNFGRCAFADGRKRFTCLDRGTPVCPACNSENVSLATSFGLPGFFGVKSLLVVGAFFVAAYFFAGHDEPTTKNGLSSAQNGNGSRAEDRSAGNPPHSSDVSKLRQPPANSTRPVFPELFGMIEIGGKGVKGIVVDLVLTEHEEGCQKDEDAFAECVRKSIRKQYDPYNVNPIDKASIPDTVKAAKKFMDDMTGTYSVDPRQIYLVGSSSISNKNLVPHRDQLKEELEMALDKHGEMDFVTPEREGELGFYGVLNLIPENWRERRKKQAVVLDIGSGDTKGGYLEKNDGHEAFVPVSVPWGTKSFSNAVDKELDKKENKIDDWSVKAAPFANAASVLRKRLLRPAIHQEVSRKPGLINRDRVYLIGGIAWATSTLIQPYSKSAFPVMHPQYFDTLYNRAKSEDAVKKFFDENPFRKTYPDIEKVSKAFTPDNLVAGLEILRTFSDEMHFGKKNLFFIRDSLYAWPLGYIRKRCEDEHTCPPSKP</sequence>
<evidence type="ECO:0000313" key="3">
    <source>
        <dbReference type="Proteomes" id="UP000249396"/>
    </source>
</evidence>
<evidence type="ECO:0008006" key="4">
    <source>
        <dbReference type="Google" id="ProtNLM"/>
    </source>
</evidence>
<gene>
    <name evidence="2" type="ORF">DM484_06430</name>
</gene>
<organism evidence="2 3">
    <name type="scientific">Candidatus Methylumidiphilus alinenensis</name>
    <dbReference type="NCBI Taxonomy" id="2202197"/>
    <lineage>
        <taxon>Bacteria</taxon>
        <taxon>Pseudomonadati</taxon>
        <taxon>Pseudomonadota</taxon>
        <taxon>Gammaproteobacteria</taxon>
        <taxon>Methylococcales</taxon>
        <taxon>Candidatus Methylumidiphilus</taxon>
    </lineage>
</organism>
<comment type="caution">
    <text evidence="2">The sequence shown here is derived from an EMBL/GenBank/DDBJ whole genome shotgun (WGS) entry which is preliminary data.</text>
</comment>
<feature type="compositionally biased region" description="Polar residues" evidence="1">
    <location>
        <begin position="78"/>
        <end position="89"/>
    </location>
</feature>
<reference evidence="2 3" key="1">
    <citation type="journal article" date="2018" name="Aquat. Microb. Ecol.">
        <title>Gammaproteobacterial methanotrophs dominate.</title>
        <authorList>
            <person name="Rissanen A.J."/>
            <person name="Saarenheimo J."/>
            <person name="Tiirola M."/>
            <person name="Peura S."/>
            <person name="Aalto S.L."/>
            <person name="Karvinen A."/>
            <person name="Nykanen H."/>
        </authorList>
    </citation>
    <scope>NUCLEOTIDE SEQUENCE [LARGE SCALE GENOMIC DNA]</scope>
    <source>
        <strain evidence="2">AMbin10</strain>
    </source>
</reference>
<dbReference type="Gene3D" id="3.30.420.150">
    <property type="entry name" value="Exopolyphosphatase. Domain 2"/>
    <property type="match status" value="1"/>
</dbReference>
<feature type="region of interest" description="Disordered" evidence="1">
    <location>
        <begin position="78"/>
        <end position="115"/>
    </location>
</feature>
<protein>
    <recommendedName>
        <fullName evidence="4">Ppx/GppA phosphatase domain-containing protein</fullName>
    </recommendedName>
</protein>
<evidence type="ECO:0000313" key="2">
    <source>
        <dbReference type="EMBL" id="PZN82430.1"/>
    </source>
</evidence>
<accession>A0A2W4T502</accession>
<dbReference type="AlphaFoldDB" id="A0A2W4T502"/>
<dbReference type="EMBL" id="QJPH01000220">
    <property type="protein sequence ID" value="PZN82430.1"/>
    <property type="molecule type" value="Genomic_DNA"/>
</dbReference>
<dbReference type="Proteomes" id="UP000249396">
    <property type="component" value="Unassembled WGS sequence"/>
</dbReference>
<name>A0A2W4T502_9GAMM</name>
<evidence type="ECO:0000256" key="1">
    <source>
        <dbReference type="SAM" id="MobiDB-lite"/>
    </source>
</evidence>
<proteinExistence type="predicted"/>